<name>A0ABY8GNQ9_9BURK</name>
<protein>
    <submittedName>
        <fullName evidence="1">DUF3540 domain-containing protein</fullName>
    </submittedName>
</protein>
<dbReference type="Proteomes" id="UP001214170">
    <property type="component" value="Chromosome"/>
</dbReference>
<accession>A0ABY8GNQ9</accession>
<dbReference type="RefSeq" id="WP_278072147.1">
    <property type="nucleotide sequence ID" value="NZ_CP121261.1"/>
</dbReference>
<reference evidence="1 2" key="1">
    <citation type="submission" date="2023-03" db="EMBL/GenBank/DDBJ databases">
        <title>Achromobacter spanius LIG8.</title>
        <authorList>
            <person name="Shrestha S."/>
        </authorList>
    </citation>
    <scope>NUCLEOTIDE SEQUENCE [LARGE SCALE GENOMIC DNA]</scope>
    <source>
        <strain evidence="1 2">LIG8</strain>
    </source>
</reference>
<dbReference type="Pfam" id="PF12059">
    <property type="entry name" value="DUF3540"/>
    <property type="match status" value="1"/>
</dbReference>
<organism evidence="1 2">
    <name type="scientific">Achromobacter spanius</name>
    <dbReference type="NCBI Taxonomy" id="217203"/>
    <lineage>
        <taxon>Bacteria</taxon>
        <taxon>Pseudomonadati</taxon>
        <taxon>Pseudomonadota</taxon>
        <taxon>Betaproteobacteria</taxon>
        <taxon>Burkholderiales</taxon>
        <taxon>Alcaligenaceae</taxon>
        <taxon>Achromobacter</taxon>
    </lineage>
</organism>
<dbReference type="EMBL" id="CP121261">
    <property type="protein sequence ID" value="WFP06463.1"/>
    <property type="molecule type" value="Genomic_DNA"/>
</dbReference>
<keyword evidence="2" id="KW-1185">Reference proteome</keyword>
<sequence>MMKSAASLNRIAYDPVHLLGEVLHAEPDGQYAVACDGRTWLARRAASCLLTPEAGDEVLISGPDPSRVYLIAVTVQAAPARTTLEAQGDLVLRSQGGCVRVESAGDVTLQGQNAVRVRTAEYSVEAADENHACKRVRMVAEQLHATIGETRLVGRNYEAVLDRMTLMARLSMRSVSEVDQLRAGSIDFQADQSARLHASYTLLTGSDLVKVDAKQIHMG</sequence>
<proteinExistence type="predicted"/>
<dbReference type="InterPro" id="IPR021927">
    <property type="entry name" value="DUF3540"/>
</dbReference>
<evidence type="ECO:0000313" key="2">
    <source>
        <dbReference type="Proteomes" id="UP001214170"/>
    </source>
</evidence>
<evidence type="ECO:0000313" key="1">
    <source>
        <dbReference type="EMBL" id="WFP06463.1"/>
    </source>
</evidence>
<gene>
    <name evidence="1" type="ORF">P8T11_19275</name>
</gene>